<reference evidence="1" key="1">
    <citation type="submission" date="2020-12" db="EMBL/GenBank/DDBJ databases">
        <title>Comparative genomic insights into the epidemiology and virulence of plant pathogenic Pseudomonads from Turkey.</title>
        <authorList>
            <person name="Dillon M."/>
            <person name="Ruiz-Bedoya T."/>
            <person name="Bendalovic-Torma C."/>
            <person name="Guttman K.M."/>
            <person name="Kwak H."/>
            <person name="Middleton M.A."/>
            <person name="Wang P.W."/>
            <person name="Horuz S."/>
            <person name="Aysan Y."/>
            <person name="Guttman D.S."/>
        </authorList>
    </citation>
    <scope>NUCLEOTIDE SEQUENCE</scope>
    <source>
        <strain evidence="1">S5_IA_3a</strain>
    </source>
</reference>
<gene>
    <name evidence="1" type="ORF">YA0853_02675</name>
</gene>
<dbReference type="Proteomes" id="UP000645865">
    <property type="component" value="Unassembled WGS sequence"/>
</dbReference>
<protein>
    <submittedName>
        <fullName evidence="1">Uncharacterized protein</fullName>
    </submittedName>
</protein>
<proteinExistence type="predicted"/>
<sequence>MKNNVVNLKTIDTRGKGWSYDMRMHIDTLQNSKITVAGIPATKILDMRVQPGGLADPSKLIEYGKQRNITVIIKKFGG</sequence>
<evidence type="ECO:0000313" key="1">
    <source>
        <dbReference type="EMBL" id="MBI6622566.1"/>
    </source>
</evidence>
<name>A0A8I1JCY4_9PSED</name>
<dbReference type="AlphaFoldDB" id="A0A8I1JCY4"/>
<dbReference type="RefSeq" id="WP_143506454.1">
    <property type="nucleotide sequence ID" value="NZ_DAMBBN010000030.1"/>
</dbReference>
<organism evidence="1 2">
    <name type="scientific">Pseudomonas rhodesiae</name>
    <dbReference type="NCBI Taxonomy" id="76760"/>
    <lineage>
        <taxon>Bacteria</taxon>
        <taxon>Pseudomonadati</taxon>
        <taxon>Pseudomonadota</taxon>
        <taxon>Gammaproteobacteria</taxon>
        <taxon>Pseudomonadales</taxon>
        <taxon>Pseudomonadaceae</taxon>
        <taxon>Pseudomonas</taxon>
    </lineage>
</organism>
<comment type="caution">
    <text evidence="1">The sequence shown here is derived from an EMBL/GenBank/DDBJ whole genome shotgun (WGS) entry which is preliminary data.</text>
</comment>
<accession>A0A8I1JCY4</accession>
<evidence type="ECO:0000313" key="2">
    <source>
        <dbReference type="Proteomes" id="UP000645865"/>
    </source>
</evidence>
<dbReference type="EMBL" id="JAEILH010000005">
    <property type="protein sequence ID" value="MBI6622566.1"/>
    <property type="molecule type" value="Genomic_DNA"/>
</dbReference>